<dbReference type="Proteomes" id="UP000764045">
    <property type="component" value="Unassembled WGS sequence"/>
</dbReference>
<dbReference type="FunFam" id="2.40.30.170:FF:000010">
    <property type="entry name" value="Efflux RND transporter periplasmic adaptor subunit"/>
    <property type="match status" value="1"/>
</dbReference>
<dbReference type="NCBIfam" id="TIGR01730">
    <property type="entry name" value="RND_mfp"/>
    <property type="match status" value="1"/>
</dbReference>
<dbReference type="Gene3D" id="2.40.50.100">
    <property type="match status" value="2"/>
</dbReference>
<feature type="transmembrane region" description="Helical" evidence="3">
    <location>
        <begin position="7"/>
        <end position="25"/>
    </location>
</feature>
<keyword evidence="8" id="KW-1185">Reference proteome</keyword>
<dbReference type="Pfam" id="PF25917">
    <property type="entry name" value="BSH_RND"/>
    <property type="match status" value="1"/>
</dbReference>
<evidence type="ECO:0000256" key="3">
    <source>
        <dbReference type="SAM" id="Phobius"/>
    </source>
</evidence>
<evidence type="ECO:0000259" key="5">
    <source>
        <dbReference type="Pfam" id="PF25917"/>
    </source>
</evidence>
<evidence type="ECO:0000256" key="2">
    <source>
        <dbReference type="SAM" id="MobiDB-lite"/>
    </source>
</evidence>
<evidence type="ECO:0000256" key="1">
    <source>
        <dbReference type="ARBA" id="ARBA00009477"/>
    </source>
</evidence>
<name>A0A938WL98_9BACT</name>
<dbReference type="EMBL" id="JACJJL010000003">
    <property type="protein sequence ID" value="MBM6660733.1"/>
    <property type="molecule type" value="Genomic_DNA"/>
</dbReference>
<feature type="domain" description="Multidrug resistance protein MdtA-like alpha-helical hairpin" evidence="4">
    <location>
        <begin position="100"/>
        <end position="169"/>
    </location>
</feature>
<sequence length="391" mass="42164">MKKISKIWIWAGVIILLAIVIWLLSGNKKERQITFATAKVEPANIQNSVTATGTIEPVTSVTVGTQVSGIISKIFVDYNTVVKKGQVIAELDKTNLISSLNTAKANLSSAQSQLTYETSNYNRYKALYDKGLVSADEYENARLSFVQAKESVATAKETVKKAETDLGYATITSPIDGIVLSKEVEEGQTVAASYSTPELFTIAQDLTDMRVVADVDEADIGDVKEGARATFTVDAYPNDTFNGKVTQVRQEATTTNNVVTYEVVISAPNADLKLKPGLTANVTVYTAEKQGVLSVPSKALRFNPTKETVGKYTLADCSGKNKVWTLEGNTLKAHSVQTGMSDGTHTEIISGIANGVDVITVINETADETPAEPQQEQSPFAPGPRKNDKKK</sequence>
<keyword evidence="3" id="KW-1133">Transmembrane helix</keyword>
<dbReference type="GO" id="GO:0015562">
    <property type="term" value="F:efflux transmembrane transporter activity"/>
    <property type="evidence" value="ECO:0007669"/>
    <property type="project" value="InterPro"/>
</dbReference>
<dbReference type="InterPro" id="IPR058625">
    <property type="entry name" value="MdtA-like_BSH"/>
</dbReference>
<protein>
    <submittedName>
        <fullName evidence="7">Efflux RND transporter periplasmic adaptor subunit</fullName>
    </submittedName>
</protein>
<dbReference type="PANTHER" id="PTHR30469:SF33">
    <property type="entry name" value="SLR1207 PROTEIN"/>
    <property type="match status" value="1"/>
</dbReference>
<comment type="similarity">
    <text evidence="1">Belongs to the membrane fusion protein (MFP) (TC 8.A.1) family.</text>
</comment>
<evidence type="ECO:0000259" key="4">
    <source>
        <dbReference type="Pfam" id="PF25876"/>
    </source>
</evidence>
<dbReference type="Pfam" id="PF25954">
    <property type="entry name" value="Beta-barrel_RND_2"/>
    <property type="match status" value="1"/>
</dbReference>
<dbReference type="Gene3D" id="6.20.50.140">
    <property type="match status" value="1"/>
</dbReference>
<dbReference type="PANTHER" id="PTHR30469">
    <property type="entry name" value="MULTIDRUG RESISTANCE PROTEIN MDTA"/>
    <property type="match status" value="1"/>
</dbReference>
<evidence type="ECO:0000259" key="6">
    <source>
        <dbReference type="Pfam" id="PF25954"/>
    </source>
</evidence>
<dbReference type="InterPro" id="IPR058624">
    <property type="entry name" value="MdtA-like_HH"/>
</dbReference>
<dbReference type="Pfam" id="PF25876">
    <property type="entry name" value="HH_MFP_RND"/>
    <property type="match status" value="1"/>
</dbReference>
<keyword evidence="3" id="KW-0812">Transmembrane</keyword>
<gene>
    <name evidence="7" type="ORF">H6B30_03020</name>
</gene>
<evidence type="ECO:0000313" key="8">
    <source>
        <dbReference type="Proteomes" id="UP000764045"/>
    </source>
</evidence>
<keyword evidence="3" id="KW-0472">Membrane</keyword>
<dbReference type="GO" id="GO:1990281">
    <property type="term" value="C:efflux pump complex"/>
    <property type="evidence" value="ECO:0007669"/>
    <property type="project" value="TreeGrafter"/>
</dbReference>
<accession>A0A938WL98</accession>
<feature type="region of interest" description="Disordered" evidence="2">
    <location>
        <begin position="365"/>
        <end position="391"/>
    </location>
</feature>
<dbReference type="AlphaFoldDB" id="A0A938WL98"/>
<dbReference type="SUPFAM" id="SSF111369">
    <property type="entry name" value="HlyD-like secretion proteins"/>
    <property type="match status" value="1"/>
</dbReference>
<dbReference type="InterPro" id="IPR006143">
    <property type="entry name" value="RND_pump_MFP"/>
</dbReference>
<feature type="domain" description="Multidrug resistance protein MdtA-like barrel-sandwich hybrid" evidence="5">
    <location>
        <begin position="60"/>
        <end position="197"/>
    </location>
</feature>
<dbReference type="RefSeq" id="WP_205107767.1">
    <property type="nucleotide sequence ID" value="NZ_JACJJL010000003.1"/>
</dbReference>
<dbReference type="InterPro" id="IPR058792">
    <property type="entry name" value="Beta-barrel_RND_2"/>
</dbReference>
<proteinExistence type="inferred from homology"/>
<dbReference type="Gene3D" id="2.40.30.170">
    <property type="match status" value="1"/>
</dbReference>
<feature type="domain" description="CusB-like beta-barrel" evidence="6">
    <location>
        <begin position="211"/>
        <end position="286"/>
    </location>
</feature>
<comment type="caution">
    <text evidence="7">The sequence shown here is derived from an EMBL/GenBank/DDBJ whole genome shotgun (WGS) entry which is preliminary data.</text>
</comment>
<reference evidence="7 8" key="1">
    <citation type="journal article" date="2021" name="Sci. Rep.">
        <title>The distribution of antibiotic resistance genes in chicken gut microbiota commensals.</title>
        <authorList>
            <person name="Juricova H."/>
            <person name="Matiasovicova J."/>
            <person name="Kubasova T."/>
            <person name="Cejkova D."/>
            <person name="Rychlik I."/>
        </authorList>
    </citation>
    <scope>NUCLEOTIDE SEQUENCE [LARGE SCALE GENOMIC DNA]</scope>
    <source>
        <strain evidence="7 8">An819</strain>
    </source>
</reference>
<evidence type="ECO:0000313" key="7">
    <source>
        <dbReference type="EMBL" id="MBM6660733.1"/>
    </source>
</evidence>
<organism evidence="7 8">
    <name type="scientific">Marseilla massiliensis</name>
    <dbReference type="NCBI Taxonomy" id="1841864"/>
    <lineage>
        <taxon>Bacteria</taxon>
        <taxon>Pseudomonadati</taxon>
        <taxon>Bacteroidota</taxon>
        <taxon>Bacteroidia</taxon>
        <taxon>Bacteroidales</taxon>
        <taxon>Prevotellaceae</taxon>
        <taxon>Marseilla</taxon>
    </lineage>
</organism>